<dbReference type="AlphaFoldDB" id="A0A382JWL5"/>
<evidence type="ECO:0008006" key="2">
    <source>
        <dbReference type="Google" id="ProtNLM"/>
    </source>
</evidence>
<proteinExistence type="predicted"/>
<name>A0A382JWL5_9ZZZZ</name>
<reference evidence="1" key="1">
    <citation type="submission" date="2018-05" db="EMBL/GenBank/DDBJ databases">
        <authorList>
            <person name="Lanie J.A."/>
            <person name="Ng W.-L."/>
            <person name="Kazmierczak K.M."/>
            <person name="Andrzejewski T.M."/>
            <person name="Davidsen T.M."/>
            <person name="Wayne K.J."/>
            <person name="Tettelin H."/>
            <person name="Glass J.I."/>
            <person name="Rusch D."/>
            <person name="Podicherti R."/>
            <person name="Tsui H.-C.T."/>
            <person name="Winkler M.E."/>
        </authorList>
    </citation>
    <scope>NUCLEOTIDE SEQUENCE</scope>
</reference>
<sequence>MRLLKLFLSGIVAVLLLYSQAWAYVGLCCAHCGGNMPLNIMGGGVPETHEFRFKLSQMFMRMGPLKDGTDDVDSEILLGAANTGNHTFPAVPTEMRMYMTMVSAAYSFNDNFAAMIMTGYRRNEMDMLLGGPLSNLGGFTMFADGMSDTKVIGKYRLHYDDNLAPTRQISGVLGVSTPTGQTDLGFVNHPSLQFRGNILPFKMQTGTGTFDPILGFTYQGSTDPFWYGANAVSTLRVYDNNEGYRAGNDLQVDLYGMMQFHEKSLVSFQLNGKWEEAYSREPFKGRVSGEGHNGGNPANAFLSPLFDPDNYGGVVVHATMGFQFQPLPLQVAELNLSVPVYQNLKGPQLSSDWMIRFTYYWEVPTKKSRRYTGIKPPKELGF</sequence>
<evidence type="ECO:0000313" key="1">
    <source>
        <dbReference type="EMBL" id="SVC16268.1"/>
    </source>
</evidence>
<gene>
    <name evidence="1" type="ORF">METZ01_LOCUS269122</name>
</gene>
<protein>
    <recommendedName>
        <fullName evidence="2">Transporter</fullName>
    </recommendedName>
</protein>
<accession>A0A382JWL5</accession>
<organism evidence="1">
    <name type="scientific">marine metagenome</name>
    <dbReference type="NCBI Taxonomy" id="408172"/>
    <lineage>
        <taxon>unclassified sequences</taxon>
        <taxon>metagenomes</taxon>
        <taxon>ecological metagenomes</taxon>
    </lineage>
</organism>
<dbReference type="EMBL" id="UINC01076782">
    <property type="protein sequence ID" value="SVC16268.1"/>
    <property type="molecule type" value="Genomic_DNA"/>
</dbReference>